<evidence type="ECO:0000256" key="6">
    <source>
        <dbReference type="ARBA" id="ARBA00022968"/>
    </source>
</evidence>
<dbReference type="Proteomes" id="UP000681722">
    <property type="component" value="Unassembled WGS sequence"/>
</dbReference>
<evidence type="ECO:0000256" key="4">
    <source>
        <dbReference type="ARBA" id="ARBA00022679"/>
    </source>
</evidence>
<keyword evidence="7" id="KW-1133">Transmembrane helix</keyword>
<evidence type="ECO:0000313" key="11">
    <source>
        <dbReference type="EMBL" id="CAF1332028.1"/>
    </source>
</evidence>
<keyword evidence="9" id="KW-0472">Membrane</keyword>
<dbReference type="AlphaFoldDB" id="A0A815FZE8"/>
<keyword evidence="6" id="KW-0735">Signal-anchor</keyword>
<keyword evidence="3 10" id="KW-0328">Glycosyltransferase</keyword>
<dbReference type="GO" id="GO:0016758">
    <property type="term" value="F:hexosyltransferase activity"/>
    <property type="evidence" value="ECO:0007669"/>
    <property type="project" value="InterPro"/>
</dbReference>
<evidence type="ECO:0000256" key="2">
    <source>
        <dbReference type="ARBA" id="ARBA00008661"/>
    </source>
</evidence>
<evidence type="ECO:0000313" key="12">
    <source>
        <dbReference type="EMBL" id="CAF4186426.1"/>
    </source>
</evidence>
<dbReference type="EMBL" id="CAJOBC010053813">
    <property type="protein sequence ID" value="CAF4186426.1"/>
    <property type="molecule type" value="Genomic_DNA"/>
</dbReference>
<dbReference type="OrthoDB" id="5512589at2759"/>
<evidence type="ECO:0000256" key="10">
    <source>
        <dbReference type="RuleBase" id="RU363063"/>
    </source>
</evidence>
<comment type="subcellular location">
    <subcellularLocation>
        <location evidence="1 10">Golgi apparatus membrane</location>
        <topology evidence="1 10">Single-pass type II membrane protein</topology>
    </subcellularLocation>
</comment>
<reference evidence="11" key="1">
    <citation type="submission" date="2021-02" db="EMBL/GenBank/DDBJ databases">
        <authorList>
            <person name="Nowell W R."/>
        </authorList>
    </citation>
    <scope>NUCLEOTIDE SEQUENCE</scope>
</reference>
<evidence type="ECO:0000256" key="9">
    <source>
        <dbReference type="ARBA" id="ARBA00023136"/>
    </source>
</evidence>
<gene>
    <name evidence="11" type="ORF">GPM918_LOCUS29999</name>
    <name evidence="12" type="ORF">SRO942_LOCUS30601</name>
</gene>
<sequence length="247" mass="28918">MKLYYYSSPSNIHIIRNSEKLCDSQTDILALVIIKASNILYRDLLRRTWSHSRTYQNFTLKTLFVIGTSMTITNETLKWEYQNFQDIIQFDIPDHLDYLQLYKEIVAFKWSERYCSQAKFIVKISGNVIVDPFTLITRMKEFMNTSTLKSVSSHGRELHESNKTQRNFSKQFSVLPPVLIGGIQLIDDKGIICLENVMKCGGIFLSPYPILACCYRHPVVDRDDIDYTQSWLFLLRKHVSLKMYSEI</sequence>
<name>A0A815FZE8_9BILA</name>
<proteinExistence type="inferred from homology"/>
<dbReference type="Pfam" id="PF01762">
    <property type="entry name" value="Galactosyl_T"/>
    <property type="match status" value="1"/>
</dbReference>
<dbReference type="PANTHER" id="PTHR11214">
    <property type="entry name" value="BETA-1,3-N-ACETYLGLUCOSAMINYLTRANSFERASE"/>
    <property type="match status" value="1"/>
</dbReference>
<dbReference type="EC" id="2.4.1.-" evidence="10"/>
<dbReference type="GO" id="GO:0000139">
    <property type="term" value="C:Golgi membrane"/>
    <property type="evidence" value="ECO:0007669"/>
    <property type="project" value="UniProtKB-SubCell"/>
</dbReference>
<keyword evidence="8 10" id="KW-0333">Golgi apparatus</keyword>
<evidence type="ECO:0000256" key="5">
    <source>
        <dbReference type="ARBA" id="ARBA00022692"/>
    </source>
</evidence>
<dbReference type="GO" id="GO:0006493">
    <property type="term" value="P:protein O-linked glycosylation"/>
    <property type="evidence" value="ECO:0007669"/>
    <property type="project" value="TreeGrafter"/>
</dbReference>
<keyword evidence="4" id="KW-0808">Transferase</keyword>
<dbReference type="InterPro" id="IPR002659">
    <property type="entry name" value="Glyco_trans_31"/>
</dbReference>
<evidence type="ECO:0000256" key="3">
    <source>
        <dbReference type="ARBA" id="ARBA00022676"/>
    </source>
</evidence>
<evidence type="ECO:0000256" key="8">
    <source>
        <dbReference type="ARBA" id="ARBA00023034"/>
    </source>
</evidence>
<protein>
    <recommendedName>
        <fullName evidence="10">Hexosyltransferase</fullName>
        <ecNumber evidence="10">2.4.1.-</ecNumber>
    </recommendedName>
</protein>
<dbReference type="EMBL" id="CAJNOQ010013959">
    <property type="protein sequence ID" value="CAF1332028.1"/>
    <property type="molecule type" value="Genomic_DNA"/>
</dbReference>
<accession>A0A815FZE8</accession>
<dbReference type="Proteomes" id="UP000663829">
    <property type="component" value="Unassembled WGS sequence"/>
</dbReference>
<comment type="similarity">
    <text evidence="2 10">Belongs to the glycosyltransferase 31 family.</text>
</comment>
<keyword evidence="5" id="KW-0812">Transmembrane</keyword>
<evidence type="ECO:0000256" key="7">
    <source>
        <dbReference type="ARBA" id="ARBA00022989"/>
    </source>
</evidence>
<evidence type="ECO:0000313" key="13">
    <source>
        <dbReference type="Proteomes" id="UP000663829"/>
    </source>
</evidence>
<comment type="caution">
    <text evidence="11">The sequence shown here is derived from an EMBL/GenBank/DDBJ whole genome shotgun (WGS) entry which is preliminary data.</text>
</comment>
<dbReference type="PANTHER" id="PTHR11214:SF3">
    <property type="entry name" value="BETA-1,3-GALACTOSYLTRANSFERASE 6"/>
    <property type="match status" value="1"/>
</dbReference>
<evidence type="ECO:0000256" key="1">
    <source>
        <dbReference type="ARBA" id="ARBA00004323"/>
    </source>
</evidence>
<organism evidence="11 13">
    <name type="scientific">Didymodactylos carnosus</name>
    <dbReference type="NCBI Taxonomy" id="1234261"/>
    <lineage>
        <taxon>Eukaryota</taxon>
        <taxon>Metazoa</taxon>
        <taxon>Spiralia</taxon>
        <taxon>Gnathifera</taxon>
        <taxon>Rotifera</taxon>
        <taxon>Eurotatoria</taxon>
        <taxon>Bdelloidea</taxon>
        <taxon>Philodinida</taxon>
        <taxon>Philodinidae</taxon>
        <taxon>Didymodactylos</taxon>
    </lineage>
</organism>
<keyword evidence="13" id="KW-1185">Reference proteome</keyword>